<feature type="region of interest" description="Disordered" evidence="1">
    <location>
        <begin position="132"/>
        <end position="170"/>
    </location>
</feature>
<dbReference type="Proteomes" id="UP000250043">
    <property type="component" value="Unassembled WGS sequence"/>
</dbReference>
<proteinExistence type="predicted"/>
<name>A0A8E2AX96_9APHY</name>
<accession>A0A8E2AX96</accession>
<reference evidence="2 3" key="1">
    <citation type="submission" date="2016-07" db="EMBL/GenBank/DDBJ databases">
        <title>Draft genome of the white-rot fungus Obba rivulosa 3A-2.</title>
        <authorList>
            <consortium name="DOE Joint Genome Institute"/>
            <person name="Miettinen O."/>
            <person name="Riley R."/>
            <person name="Acob R."/>
            <person name="Barry K."/>
            <person name="Cullen D."/>
            <person name="De Vries R."/>
            <person name="Hainaut M."/>
            <person name="Hatakka A."/>
            <person name="Henrissat B."/>
            <person name="Hilden K."/>
            <person name="Kuo R."/>
            <person name="Labutti K."/>
            <person name="Lipzen A."/>
            <person name="Makela M.R."/>
            <person name="Sandor L."/>
            <person name="Spatafora J.W."/>
            <person name="Grigoriev I.V."/>
            <person name="Hibbett D.S."/>
        </authorList>
    </citation>
    <scope>NUCLEOTIDE SEQUENCE [LARGE SCALE GENOMIC DNA]</scope>
    <source>
        <strain evidence="2 3">3A-2</strain>
    </source>
</reference>
<evidence type="ECO:0000313" key="3">
    <source>
        <dbReference type="Proteomes" id="UP000250043"/>
    </source>
</evidence>
<keyword evidence="3" id="KW-1185">Reference proteome</keyword>
<organism evidence="2 3">
    <name type="scientific">Obba rivulosa</name>
    <dbReference type="NCBI Taxonomy" id="1052685"/>
    <lineage>
        <taxon>Eukaryota</taxon>
        <taxon>Fungi</taxon>
        <taxon>Dikarya</taxon>
        <taxon>Basidiomycota</taxon>
        <taxon>Agaricomycotina</taxon>
        <taxon>Agaricomycetes</taxon>
        <taxon>Polyporales</taxon>
        <taxon>Gelatoporiaceae</taxon>
        <taxon>Obba</taxon>
    </lineage>
</organism>
<dbReference type="EMBL" id="KV722376">
    <property type="protein sequence ID" value="OCH92003.1"/>
    <property type="molecule type" value="Genomic_DNA"/>
</dbReference>
<feature type="compositionally biased region" description="Polar residues" evidence="1">
    <location>
        <begin position="136"/>
        <end position="150"/>
    </location>
</feature>
<dbReference type="AlphaFoldDB" id="A0A8E2AX96"/>
<evidence type="ECO:0000256" key="1">
    <source>
        <dbReference type="SAM" id="MobiDB-lite"/>
    </source>
</evidence>
<gene>
    <name evidence="2" type="ORF">OBBRIDRAFT_485839</name>
</gene>
<sequence>MCMRPGPEPTTLSDTLSEEREGAGWRLVAGDCQISKCCHLSKFPALPTKLLAGRAGEPAAHLTSTGRLTTNGSSCFEQKCSNPTTASGGRRHFDPSRKVSRHVRRILRRVRWRRTYVGVCATCSWRHSRRIERPTDNSASRSRPKATQSGEDCDGSPGEYQGRPLGGKPTSLVTPVSGIALVARYDVWSLQNFFPALDNSTRRRHPSRLVTATSCCLPTSPHQ</sequence>
<protein>
    <submittedName>
        <fullName evidence="2">Uncharacterized protein</fullName>
    </submittedName>
</protein>
<evidence type="ECO:0000313" key="2">
    <source>
        <dbReference type="EMBL" id="OCH92003.1"/>
    </source>
</evidence>